<dbReference type="Proteomes" id="UP000593571">
    <property type="component" value="Unassembled WGS sequence"/>
</dbReference>
<dbReference type="EMBL" id="JACASE010000005">
    <property type="protein sequence ID" value="KAF6465728.1"/>
    <property type="molecule type" value="Genomic_DNA"/>
</dbReference>
<reference evidence="2 3" key="1">
    <citation type="journal article" date="2020" name="Nature">
        <title>Six reference-quality genomes reveal evolution of bat adaptations.</title>
        <authorList>
            <person name="Jebb D."/>
            <person name="Huang Z."/>
            <person name="Pippel M."/>
            <person name="Hughes G.M."/>
            <person name="Lavrichenko K."/>
            <person name="Devanna P."/>
            <person name="Winkler S."/>
            <person name="Jermiin L.S."/>
            <person name="Skirmuntt E.C."/>
            <person name="Katzourakis A."/>
            <person name="Burkitt-Gray L."/>
            <person name="Ray D.A."/>
            <person name="Sullivan K.A.M."/>
            <person name="Roscito J.G."/>
            <person name="Kirilenko B.M."/>
            <person name="Davalos L.M."/>
            <person name="Corthals A.P."/>
            <person name="Power M.L."/>
            <person name="Jones G."/>
            <person name="Ransome R.D."/>
            <person name="Dechmann D.K.N."/>
            <person name="Locatelli A.G."/>
            <person name="Puechmaille S.J."/>
            <person name="Fedrigo O."/>
            <person name="Jarvis E.D."/>
            <person name="Hiller M."/>
            <person name="Vernes S.C."/>
            <person name="Myers E.W."/>
            <person name="Teeling E.C."/>
        </authorList>
    </citation>
    <scope>NUCLEOTIDE SEQUENCE [LARGE SCALE GENOMIC DNA]</scope>
    <source>
        <strain evidence="2">MRouAeg1</strain>
        <tissue evidence="2">Muscle</tissue>
    </source>
</reference>
<sequence>MPQPGTRGCAGPTQCLGAGLGRWGAAARAGRADAEPSMWGCPRPSAGCTGDSQVAQSPRWPPWTSILRKLKPSEQRGRQAVSDANEKREAEVSRRERSGRPETSWVCAGSRTHAIRWRCLWALHRTRHRGPTRGDGRGGPVRLRANAAFSSAAHSKGVRPGPPPVAARKLPVRPRLGPAV</sequence>
<evidence type="ECO:0000313" key="2">
    <source>
        <dbReference type="EMBL" id="KAF6465728.1"/>
    </source>
</evidence>
<feature type="region of interest" description="Disordered" evidence="1">
    <location>
        <begin position="28"/>
        <end position="103"/>
    </location>
</feature>
<comment type="caution">
    <text evidence="2">The sequence shown here is derived from an EMBL/GenBank/DDBJ whole genome shotgun (WGS) entry which is preliminary data.</text>
</comment>
<evidence type="ECO:0000256" key="1">
    <source>
        <dbReference type="SAM" id="MobiDB-lite"/>
    </source>
</evidence>
<feature type="compositionally biased region" description="Basic and acidic residues" evidence="1">
    <location>
        <begin position="84"/>
        <end position="100"/>
    </location>
</feature>
<accession>A0A7J8H0N4</accession>
<keyword evidence="3" id="KW-1185">Reference proteome</keyword>
<dbReference type="AlphaFoldDB" id="A0A7J8H0N4"/>
<organism evidence="2 3">
    <name type="scientific">Rousettus aegyptiacus</name>
    <name type="common">Egyptian fruit bat</name>
    <name type="synonym">Pteropus aegyptiacus</name>
    <dbReference type="NCBI Taxonomy" id="9407"/>
    <lineage>
        <taxon>Eukaryota</taxon>
        <taxon>Metazoa</taxon>
        <taxon>Chordata</taxon>
        <taxon>Craniata</taxon>
        <taxon>Vertebrata</taxon>
        <taxon>Euteleostomi</taxon>
        <taxon>Mammalia</taxon>
        <taxon>Eutheria</taxon>
        <taxon>Laurasiatheria</taxon>
        <taxon>Chiroptera</taxon>
        <taxon>Yinpterochiroptera</taxon>
        <taxon>Pteropodoidea</taxon>
        <taxon>Pteropodidae</taxon>
        <taxon>Rousettinae</taxon>
        <taxon>Rousettus</taxon>
    </lineage>
</organism>
<feature type="region of interest" description="Disordered" evidence="1">
    <location>
        <begin position="150"/>
        <end position="180"/>
    </location>
</feature>
<proteinExistence type="predicted"/>
<name>A0A7J8H0N4_ROUAE</name>
<gene>
    <name evidence="2" type="ORF">HJG63_011151</name>
</gene>
<protein>
    <submittedName>
        <fullName evidence="2">Uncharacterized protein</fullName>
    </submittedName>
</protein>
<evidence type="ECO:0000313" key="3">
    <source>
        <dbReference type="Proteomes" id="UP000593571"/>
    </source>
</evidence>